<evidence type="ECO:0000256" key="1">
    <source>
        <dbReference type="SAM" id="SignalP"/>
    </source>
</evidence>
<keyword evidence="1" id="KW-0732">Signal</keyword>
<feature type="signal peptide" evidence="1">
    <location>
        <begin position="1"/>
        <end position="24"/>
    </location>
</feature>
<keyword evidence="3" id="KW-1185">Reference proteome</keyword>
<feature type="chain" id="PRO_5047013613" evidence="1">
    <location>
        <begin position="25"/>
        <end position="113"/>
    </location>
</feature>
<accession>A0ABR9EBS8</accession>
<reference evidence="2 3" key="1">
    <citation type="submission" date="2015-03" db="EMBL/GenBank/DDBJ databases">
        <title>Genome sequence of Pseudoalteromonas aurantia.</title>
        <authorList>
            <person name="Xie B.-B."/>
            <person name="Rong J.-C."/>
            <person name="Qin Q.-L."/>
            <person name="Zhang Y.-Z."/>
        </authorList>
    </citation>
    <scope>NUCLEOTIDE SEQUENCE [LARGE SCALE GENOMIC DNA]</scope>
    <source>
        <strain evidence="2 3">208</strain>
    </source>
</reference>
<gene>
    <name evidence="2" type="ORF">PAUR_a1270</name>
</gene>
<dbReference type="Proteomes" id="UP000615755">
    <property type="component" value="Unassembled WGS sequence"/>
</dbReference>
<comment type="caution">
    <text evidence="2">The sequence shown here is derived from an EMBL/GenBank/DDBJ whole genome shotgun (WGS) entry which is preliminary data.</text>
</comment>
<name>A0ABR9EBS8_9GAMM</name>
<dbReference type="RefSeq" id="WP_192507192.1">
    <property type="nucleotide sequence ID" value="NZ_AQGV01000012.1"/>
</dbReference>
<protein>
    <submittedName>
        <fullName evidence="2">Uncharacterized protein</fullName>
    </submittedName>
</protein>
<dbReference type="EMBL" id="AQGV01000012">
    <property type="protein sequence ID" value="MBE0367819.1"/>
    <property type="molecule type" value="Genomic_DNA"/>
</dbReference>
<evidence type="ECO:0000313" key="3">
    <source>
        <dbReference type="Proteomes" id="UP000615755"/>
    </source>
</evidence>
<proteinExistence type="predicted"/>
<organism evidence="2 3">
    <name type="scientific">Pseudoalteromonas aurantia 208</name>
    <dbReference type="NCBI Taxonomy" id="1314867"/>
    <lineage>
        <taxon>Bacteria</taxon>
        <taxon>Pseudomonadati</taxon>
        <taxon>Pseudomonadota</taxon>
        <taxon>Gammaproteobacteria</taxon>
        <taxon>Alteromonadales</taxon>
        <taxon>Pseudoalteromonadaceae</taxon>
        <taxon>Pseudoalteromonas</taxon>
    </lineage>
</organism>
<evidence type="ECO:0000313" key="2">
    <source>
        <dbReference type="EMBL" id="MBE0367819.1"/>
    </source>
</evidence>
<sequence length="113" mass="12597">MKAKNILTLITCSFLFSSAFLNKAAASQKITYYSKECNYTNSGITQKNGTLYSFSAGETRYTSWFSAPEQAVCPEPRSVMGEFKSLIWPAPVIYDLVYVPLSSVKVLTRVVTE</sequence>